<evidence type="ECO:0000313" key="1">
    <source>
        <dbReference type="EMBL" id="BAP86031.1"/>
    </source>
</evidence>
<dbReference type="InterPro" id="IPR019642">
    <property type="entry name" value="DUF2507"/>
</dbReference>
<gene>
    <name evidence="1" type="ORF">LOOC260_115210</name>
</gene>
<dbReference type="KEGG" id="lho:LOOC260_115210"/>
<evidence type="ECO:0008006" key="3">
    <source>
        <dbReference type="Google" id="ProtNLM"/>
    </source>
</evidence>
<dbReference type="RefSeq" id="WP_041094052.1">
    <property type="nucleotide sequence ID" value="NZ_AP014680.1"/>
</dbReference>
<dbReference type="Pfam" id="PF10702">
    <property type="entry name" value="DUF2507"/>
    <property type="match status" value="1"/>
</dbReference>
<sequence>MSQSTYDQLIHSNVGLNQGVLRDVLIPSILGEETSGILYWAGKDLAHQFPVSNEDQLVTLFNQLGFGTLTKQKSSAKQQTWQLGGPIVEQRLKFDHVDFNLEAGFIAQQLELQTNATTEAQVVEQKKNAVQILVQSDLKDPSLDTEPIKFLQVETQSDEGAE</sequence>
<dbReference type="Proteomes" id="UP000031620">
    <property type="component" value="Chromosome"/>
</dbReference>
<dbReference type="InterPro" id="IPR024096">
    <property type="entry name" value="NO_sig/Golgi_transp_ligand-bd"/>
</dbReference>
<dbReference type="Gene3D" id="3.30.1380.20">
    <property type="entry name" value="Trafficking protein particle complex subunit 3"/>
    <property type="match status" value="1"/>
</dbReference>
<name>A0A0A1GZY1_9LACO</name>
<protein>
    <recommendedName>
        <fullName evidence="3">DUF2507 domain-containing protein</fullName>
    </recommendedName>
</protein>
<dbReference type="STRING" id="1291742.LOOC260_115210"/>
<accession>A0A0A1GZY1</accession>
<dbReference type="HOGENOM" id="CLU_099404_1_0_9"/>
<proteinExistence type="predicted"/>
<dbReference type="SUPFAM" id="SSF111126">
    <property type="entry name" value="Ligand-binding domain in the NO signalling and Golgi transport"/>
    <property type="match status" value="1"/>
</dbReference>
<reference evidence="1 2" key="1">
    <citation type="submission" date="2014-11" db="EMBL/GenBank/DDBJ databases">
        <title>Complete genome sequence and analysis of Lactobacillus hokkaidonensis LOOC260T.</title>
        <authorList>
            <person name="Tanizawa Y."/>
            <person name="Tohno M."/>
            <person name="Kaminuma E."/>
            <person name="Nakamura Y."/>
            <person name="Arita M."/>
        </authorList>
    </citation>
    <scope>NUCLEOTIDE SEQUENCE [LARGE SCALE GENOMIC DNA]</scope>
    <source>
        <strain evidence="1 2">LOOC260</strain>
    </source>
</reference>
<organism evidence="1 2">
    <name type="scientific">Paucilactobacillus hokkaidonensis JCM 18461</name>
    <dbReference type="NCBI Taxonomy" id="1291742"/>
    <lineage>
        <taxon>Bacteria</taxon>
        <taxon>Bacillati</taxon>
        <taxon>Bacillota</taxon>
        <taxon>Bacilli</taxon>
        <taxon>Lactobacillales</taxon>
        <taxon>Lactobacillaceae</taxon>
        <taxon>Paucilactobacillus</taxon>
    </lineage>
</organism>
<dbReference type="AlphaFoldDB" id="A0A0A1GZY1"/>
<dbReference type="EMBL" id="AP014680">
    <property type="protein sequence ID" value="BAP86031.1"/>
    <property type="molecule type" value="Genomic_DNA"/>
</dbReference>
<evidence type="ECO:0000313" key="2">
    <source>
        <dbReference type="Proteomes" id="UP000031620"/>
    </source>
</evidence>